<dbReference type="PANTHER" id="PTHR43272">
    <property type="entry name" value="LONG-CHAIN-FATTY-ACID--COA LIGASE"/>
    <property type="match status" value="1"/>
</dbReference>
<dbReference type="PROSITE" id="PS00455">
    <property type="entry name" value="AMP_BINDING"/>
    <property type="match status" value="1"/>
</dbReference>
<name>D3B9S3_HETP5</name>
<feature type="domain" description="AMP-dependent synthetase/ligase" evidence="1">
    <location>
        <begin position="196"/>
        <end position="418"/>
    </location>
</feature>
<dbReference type="GO" id="GO:0016020">
    <property type="term" value="C:membrane"/>
    <property type="evidence" value="ECO:0007669"/>
    <property type="project" value="TreeGrafter"/>
</dbReference>
<evidence type="ECO:0000259" key="1">
    <source>
        <dbReference type="Pfam" id="PF00501"/>
    </source>
</evidence>
<dbReference type="Gene3D" id="3.40.50.12780">
    <property type="entry name" value="N-terminal domain of ligase-like"/>
    <property type="match status" value="1"/>
</dbReference>
<dbReference type="GO" id="GO:0005783">
    <property type="term" value="C:endoplasmic reticulum"/>
    <property type="evidence" value="ECO:0007669"/>
    <property type="project" value="TreeGrafter"/>
</dbReference>
<keyword evidence="3" id="KW-1185">Reference proteome</keyword>
<dbReference type="OMA" id="VENIILM"/>
<dbReference type="Proteomes" id="UP000001396">
    <property type="component" value="Unassembled WGS sequence"/>
</dbReference>
<dbReference type="GeneID" id="31360705"/>
<sequence length="591" mass="67670">MVSDCRCALCLTTLVVETQRYLCSECHNISLCLKCYDSPKSHTVHTDKSPLPHQCSLETKSQAEYIESNKAESIYEGFMNAFKNFAKRRCIGECIELEDGSATYKWVTYQELFDRAQRFGNVIQKLIPYRSKVGIFLTNVPEWYTVDFGCLFYGYSVIGINQHLRNDLSPEIKNQIPSSIDIKLFSEIMNTDIKISPHTPQRDGIHSITYSSGSTGIPKGIIGSNTETYILGYPLDFVPIQLSYLSLAHTQRLTDFTTLWNGGRFGIYRDTKQNSYLKDNSLIRPTFIWGPTSFWNQLHTKYLKNVKMIKESDHSKSDEQCELQAIAETRNLLGDRIKIILTTGSIISPEAFALMKKCWGEKVLDIYGSAEINKVAINGQITPDVEYKLSPIDGYDSHNGHPVGLLKVRSTRLFKGYYKNPEANAKAFDKDGWYSTGDIVEEYGQGKIRIIDREKNSFKISYGKLVCLDNIDSYYYNSPMIRNIFVHVAIVVPTDYILNKFKIGKQDNIDENFELVKEIEKEIKLIANQKNIAFWEIPKLIKLDRTIWTMGNNLISGTGKYNRLKLLEYYKPSVDQLLKQLTTLTDNDSFI</sequence>
<dbReference type="InterPro" id="IPR042099">
    <property type="entry name" value="ANL_N_sf"/>
</dbReference>
<dbReference type="STRING" id="670386.D3B9S3"/>
<proteinExistence type="predicted"/>
<dbReference type="InterPro" id="IPR020845">
    <property type="entry name" value="AMP-binding_CS"/>
</dbReference>
<evidence type="ECO:0000313" key="3">
    <source>
        <dbReference type="Proteomes" id="UP000001396"/>
    </source>
</evidence>
<evidence type="ECO:0000313" key="2">
    <source>
        <dbReference type="EMBL" id="EFA81985.1"/>
    </source>
</evidence>
<dbReference type="GO" id="GO:0004467">
    <property type="term" value="F:long-chain fatty acid-CoA ligase activity"/>
    <property type="evidence" value="ECO:0007669"/>
    <property type="project" value="TreeGrafter"/>
</dbReference>
<dbReference type="RefSeq" id="XP_020434102.1">
    <property type="nucleotide sequence ID" value="XM_020576113.1"/>
</dbReference>
<reference evidence="2 3" key="1">
    <citation type="journal article" date="2011" name="Genome Res.">
        <title>Phylogeny-wide analysis of social amoeba genomes highlights ancient origins for complex intercellular communication.</title>
        <authorList>
            <person name="Heidel A.J."/>
            <person name="Lawal H.M."/>
            <person name="Felder M."/>
            <person name="Schilde C."/>
            <person name="Helps N.R."/>
            <person name="Tunggal B."/>
            <person name="Rivero F."/>
            <person name="John U."/>
            <person name="Schleicher M."/>
            <person name="Eichinger L."/>
            <person name="Platzer M."/>
            <person name="Noegel A.A."/>
            <person name="Schaap P."/>
            <person name="Gloeckner G."/>
        </authorList>
    </citation>
    <scope>NUCLEOTIDE SEQUENCE [LARGE SCALE GENOMIC DNA]</scope>
    <source>
        <strain evidence="3">ATCC 26659 / Pp 5 / PN500</strain>
    </source>
</reference>
<accession>D3B9S3</accession>
<gene>
    <name evidence="2" type="ORF">PPL_05219</name>
</gene>
<dbReference type="Pfam" id="PF00501">
    <property type="entry name" value="AMP-binding"/>
    <property type="match status" value="2"/>
</dbReference>
<dbReference type="GO" id="GO:0005524">
    <property type="term" value="F:ATP binding"/>
    <property type="evidence" value="ECO:0007669"/>
    <property type="project" value="UniProtKB-KW"/>
</dbReference>
<dbReference type="PANTHER" id="PTHR43272:SF91">
    <property type="entry name" value="CARRIER DOMAIN-CONTAINING PROTEIN"/>
    <property type="match status" value="1"/>
</dbReference>
<dbReference type="SUPFAM" id="SSF56801">
    <property type="entry name" value="Acetyl-CoA synthetase-like"/>
    <property type="match status" value="1"/>
</dbReference>
<dbReference type="InParanoid" id="D3B9S3"/>
<dbReference type="AlphaFoldDB" id="D3B9S3"/>
<protein>
    <recommendedName>
        <fullName evidence="1">AMP-dependent synthetase/ligase domain-containing protein</fullName>
    </recommendedName>
</protein>
<organism evidence="2 3">
    <name type="scientific">Heterostelium pallidum (strain ATCC 26659 / Pp 5 / PN500)</name>
    <name type="common">Cellular slime mold</name>
    <name type="synonym">Polysphondylium pallidum</name>
    <dbReference type="NCBI Taxonomy" id="670386"/>
    <lineage>
        <taxon>Eukaryota</taxon>
        <taxon>Amoebozoa</taxon>
        <taxon>Evosea</taxon>
        <taxon>Eumycetozoa</taxon>
        <taxon>Dictyostelia</taxon>
        <taxon>Acytosteliales</taxon>
        <taxon>Acytosteliaceae</taxon>
        <taxon>Heterostelium</taxon>
    </lineage>
</organism>
<feature type="domain" description="AMP-dependent synthetase/ligase" evidence="1">
    <location>
        <begin position="102"/>
        <end position="166"/>
    </location>
</feature>
<comment type="caution">
    <text evidence="2">The sequence shown here is derived from an EMBL/GenBank/DDBJ whole genome shotgun (WGS) entry which is preliminary data.</text>
</comment>
<dbReference type="EMBL" id="ADBJ01000022">
    <property type="protein sequence ID" value="EFA81985.1"/>
    <property type="molecule type" value="Genomic_DNA"/>
</dbReference>
<dbReference type="InterPro" id="IPR000873">
    <property type="entry name" value="AMP-dep_synth/lig_dom"/>
</dbReference>